<evidence type="ECO:0000313" key="5">
    <source>
        <dbReference type="EMBL" id="MFM2719892.1"/>
    </source>
</evidence>
<evidence type="ECO:0000313" key="6">
    <source>
        <dbReference type="Proteomes" id="UP001630303"/>
    </source>
</evidence>
<keyword evidence="2" id="KW-0238">DNA-binding</keyword>
<dbReference type="PANTHER" id="PTHR46796">
    <property type="entry name" value="HTH-TYPE TRANSCRIPTIONAL ACTIVATOR RHAS-RELATED"/>
    <property type="match status" value="1"/>
</dbReference>
<name>A0ABW9GGF5_9MICO</name>
<protein>
    <submittedName>
        <fullName evidence="5">Helix-turn-helix domain-containing protein</fullName>
    </submittedName>
</protein>
<dbReference type="Proteomes" id="UP001630303">
    <property type="component" value="Unassembled WGS sequence"/>
</dbReference>
<accession>A0ABW9GGF5</accession>
<dbReference type="SMART" id="SM00342">
    <property type="entry name" value="HTH_ARAC"/>
    <property type="match status" value="1"/>
</dbReference>
<dbReference type="Pfam" id="PF12833">
    <property type="entry name" value="HTH_18"/>
    <property type="match status" value="1"/>
</dbReference>
<evidence type="ECO:0000259" key="4">
    <source>
        <dbReference type="PROSITE" id="PS01124"/>
    </source>
</evidence>
<keyword evidence="3" id="KW-0804">Transcription</keyword>
<sequence length="309" mass="33273">MGDYFDTQMMTAEPSEALAWLQEHYGRVDIQVEDGSFAEHAVGDCGFALRRLLWKCRAEVHYEADRFYFATSTPGYAWRIGSAEGEYSVEPGIVQPGHELVGHADDSSVQLVAFDAGHLTETARAIYGDDSLSVRFDGTGPVSPRMRDYWLATVRWSLTQLPVLGEPLVRAHVYRALASATLEAFPLAGDPRERRASALEQAAIYAAATAWMDDHASLPVTAADAARAAGTSAAGLRRAFVANGTLARTPEGYLAQARISAAHADLVASDPTGSTIAQIALRWGFADAAGFAAAYREAYGSDPQATLER</sequence>
<keyword evidence="1" id="KW-0805">Transcription regulation</keyword>
<dbReference type="InterPro" id="IPR009057">
    <property type="entry name" value="Homeodomain-like_sf"/>
</dbReference>
<gene>
    <name evidence="5" type="ORF">P5G46_05195</name>
</gene>
<dbReference type="Gene3D" id="1.10.10.60">
    <property type="entry name" value="Homeodomain-like"/>
    <property type="match status" value="1"/>
</dbReference>
<comment type="caution">
    <text evidence="5">The sequence shown here is derived from an EMBL/GenBank/DDBJ whole genome shotgun (WGS) entry which is preliminary data.</text>
</comment>
<dbReference type="SUPFAM" id="SSF46689">
    <property type="entry name" value="Homeodomain-like"/>
    <property type="match status" value="1"/>
</dbReference>
<evidence type="ECO:0000256" key="3">
    <source>
        <dbReference type="ARBA" id="ARBA00023163"/>
    </source>
</evidence>
<dbReference type="PANTHER" id="PTHR46796:SF12">
    <property type="entry name" value="HTH-TYPE DNA-BINDING TRANSCRIPTIONAL ACTIVATOR EUTR"/>
    <property type="match status" value="1"/>
</dbReference>
<evidence type="ECO:0000256" key="2">
    <source>
        <dbReference type="ARBA" id="ARBA00023125"/>
    </source>
</evidence>
<dbReference type="PROSITE" id="PS01124">
    <property type="entry name" value="HTH_ARAC_FAMILY_2"/>
    <property type="match status" value="1"/>
</dbReference>
<dbReference type="InterPro" id="IPR018060">
    <property type="entry name" value="HTH_AraC"/>
</dbReference>
<dbReference type="RefSeq" id="WP_375095913.1">
    <property type="nucleotide sequence ID" value="NZ_JAROCE010000001.1"/>
</dbReference>
<feature type="domain" description="HTH araC/xylS-type" evidence="4">
    <location>
        <begin position="206"/>
        <end position="309"/>
    </location>
</feature>
<organism evidence="5 6">
    <name type="scientific">Microbacterium mcarthurae</name>
    <dbReference type="NCBI Taxonomy" id="3035918"/>
    <lineage>
        <taxon>Bacteria</taxon>
        <taxon>Bacillati</taxon>
        <taxon>Actinomycetota</taxon>
        <taxon>Actinomycetes</taxon>
        <taxon>Micrococcales</taxon>
        <taxon>Microbacteriaceae</taxon>
        <taxon>Microbacterium</taxon>
    </lineage>
</organism>
<evidence type="ECO:0000256" key="1">
    <source>
        <dbReference type="ARBA" id="ARBA00023015"/>
    </source>
</evidence>
<dbReference type="EMBL" id="JAROCE010000001">
    <property type="protein sequence ID" value="MFM2719892.1"/>
    <property type="molecule type" value="Genomic_DNA"/>
</dbReference>
<keyword evidence="6" id="KW-1185">Reference proteome</keyword>
<reference evidence="5 6" key="1">
    <citation type="submission" date="2023-03" db="EMBL/GenBank/DDBJ databases">
        <title>MT1 and MT2 Draft Genomes of Novel Species.</title>
        <authorList>
            <person name="Venkateswaran K."/>
        </authorList>
    </citation>
    <scope>NUCLEOTIDE SEQUENCE [LARGE SCALE GENOMIC DNA]</scope>
    <source>
        <strain evidence="5 6">IF8SW-P5</strain>
    </source>
</reference>
<dbReference type="InterPro" id="IPR050204">
    <property type="entry name" value="AraC_XylS_family_regulators"/>
</dbReference>
<proteinExistence type="predicted"/>